<organism evidence="2 3">
    <name type="scientific">Araneus ventricosus</name>
    <name type="common">Orbweaver spider</name>
    <name type="synonym">Epeira ventricosa</name>
    <dbReference type="NCBI Taxonomy" id="182803"/>
    <lineage>
        <taxon>Eukaryota</taxon>
        <taxon>Metazoa</taxon>
        <taxon>Ecdysozoa</taxon>
        <taxon>Arthropoda</taxon>
        <taxon>Chelicerata</taxon>
        <taxon>Arachnida</taxon>
        <taxon>Araneae</taxon>
        <taxon>Araneomorphae</taxon>
        <taxon>Entelegynae</taxon>
        <taxon>Araneoidea</taxon>
        <taxon>Araneidae</taxon>
        <taxon>Araneus</taxon>
    </lineage>
</organism>
<gene>
    <name evidence="2" type="primary">marinerT_126</name>
    <name evidence="2" type="ORF">AVEN_226468_1</name>
</gene>
<proteinExistence type="predicted"/>
<dbReference type="PANTHER" id="PTHR46060:SF1">
    <property type="entry name" value="MARINER MOS1 TRANSPOSASE-LIKE PROTEIN"/>
    <property type="match status" value="1"/>
</dbReference>
<evidence type="ECO:0000313" key="2">
    <source>
        <dbReference type="EMBL" id="GBN25311.1"/>
    </source>
</evidence>
<feature type="region of interest" description="Disordered" evidence="1">
    <location>
        <begin position="1"/>
        <end position="26"/>
    </location>
</feature>
<evidence type="ECO:0000256" key="1">
    <source>
        <dbReference type="SAM" id="MobiDB-lite"/>
    </source>
</evidence>
<dbReference type="Gene3D" id="3.30.420.10">
    <property type="entry name" value="Ribonuclease H-like superfamily/Ribonuclease H"/>
    <property type="match status" value="1"/>
</dbReference>
<comment type="caution">
    <text evidence="2">The sequence shown here is derived from an EMBL/GenBank/DDBJ whole genome shotgun (WGS) entry which is preliminary data.</text>
</comment>
<reference evidence="2 3" key="1">
    <citation type="journal article" date="2019" name="Sci. Rep.">
        <title>Orb-weaving spider Araneus ventricosus genome elucidates the spidroin gene catalogue.</title>
        <authorList>
            <person name="Kono N."/>
            <person name="Nakamura H."/>
            <person name="Ohtoshi R."/>
            <person name="Moran D.A.P."/>
            <person name="Shinohara A."/>
            <person name="Yoshida Y."/>
            <person name="Fujiwara M."/>
            <person name="Mori M."/>
            <person name="Tomita M."/>
            <person name="Arakawa K."/>
        </authorList>
    </citation>
    <scope>NUCLEOTIDE SEQUENCE [LARGE SCALE GENOMIC DNA]</scope>
</reference>
<accession>A0A4Y2MDW2</accession>
<name>A0A4Y2MDW2_ARAVE</name>
<dbReference type="Pfam" id="PF01359">
    <property type="entry name" value="Transposase_1"/>
    <property type="match status" value="1"/>
</dbReference>
<dbReference type="InterPro" id="IPR036397">
    <property type="entry name" value="RNaseH_sf"/>
</dbReference>
<dbReference type="InterPro" id="IPR052709">
    <property type="entry name" value="Transposase-MT_Hybrid"/>
</dbReference>
<dbReference type="EMBL" id="BGPR01122848">
    <property type="protein sequence ID" value="GBN25311.1"/>
    <property type="molecule type" value="Genomic_DNA"/>
</dbReference>
<dbReference type="Proteomes" id="UP000499080">
    <property type="component" value="Unassembled WGS sequence"/>
</dbReference>
<dbReference type="InterPro" id="IPR001888">
    <property type="entry name" value="Transposase_1"/>
</dbReference>
<dbReference type="GO" id="GO:0003676">
    <property type="term" value="F:nucleic acid binding"/>
    <property type="evidence" value="ECO:0007669"/>
    <property type="project" value="InterPro"/>
</dbReference>
<dbReference type="PANTHER" id="PTHR46060">
    <property type="entry name" value="MARINER MOS1 TRANSPOSASE-LIKE PROTEIN"/>
    <property type="match status" value="1"/>
</dbReference>
<sequence length="305" mass="35234">MSGLNASDKGGTPLKTPRTDWPTTARTPDNIQKVKECLAKNRRVAVRTIAEEVRIGRDLIVTQDLGKRKLCYRLVPHTLRSEQMQLRLDACGDLTDMTDRDPNFLKPIVTGDETWCLRYDPEGKCHSIKWRGPGSPESKKARSEKSHIKTMHVVFFDSEGLVNTEFLLEGTTLNASTYVEILKRLLQRIKRVRPQYAKQGDWTLLHDNARPHTAFLVQKFLDKRKFVSLNHPPYSPDLSLLDFFLFPKLKSALKGQMFSHISDIQRNVTTQLKAIPKDCYTKSFQDLHSRSQKYITIDRNYFEEQ</sequence>
<protein>
    <submittedName>
        <fullName evidence="2">Mariner Mos1 transposase</fullName>
    </submittedName>
</protein>
<keyword evidence="3" id="KW-1185">Reference proteome</keyword>
<dbReference type="AlphaFoldDB" id="A0A4Y2MDW2"/>
<evidence type="ECO:0000313" key="3">
    <source>
        <dbReference type="Proteomes" id="UP000499080"/>
    </source>
</evidence>